<dbReference type="PANTHER" id="PTHR35091">
    <property type="entry name" value="FLAGELLAR PROTEIN FLIL"/>
    <property type="match status" value="1"/>
</dbReference>
<evidence type="ECO:0000256" key="8">
    <source>
        <dbReference type="ARBA" id="ARBA00022989"/>
    </source>
</evidence>
<evidence type="ECO:0000256" key="9">
    <source>
        <dbReference type="ARBA" id="ARBA00023136"/>
    </source>
</evidence>
<keyword evidence="4 10" id="KW-1003">Cell membrane</keyword>
<evidence type="ECO:0000256" key="6">
    <source>
        <dbReference type="ARBA" id="ARBA00022692"/>
    </source>
</evidence>
<comment type="subcellular location">
    <subcellularLocation>
        <location evidence="2">Cell membrane</location>
        <topology evidence="2">Single-pass membrane protein</topology>
    </subcellularLocation>
</comment>
<keyword evidence="8 10" id="KW-1133">Transmembrane helix</keyword>
<evidence type="ECO:0000313" key="12">
    <source>
        <dbReference type="Proteomes" id="UP000078454"/>
    </source>
</evidence>
<keyword evidence="11" id="KW-0969">Cilium</keyword>
<dbReference type="RefSeq" id="WP_068662570.1">
    <property type="nucleotide sequence ID" value="NZ_LYPB01000048.1"/>
</dbReference>
<dbReference type="Proteomes" id="UP000078454">
    <property type="component" value="Unassembled WGS sequence"/>
</dbReference>
<evidence type="ECO:0000256" key="1">
    <source>
        <dbReference type="ARBA" id="ARBA00002254"/>
    </source>
</evidence>
<comment type="function">
    <text evidence="1 10">Controls the rotational direction of flagella during chemotaxis.</text>
</comment>
<dbReference type="GO" id="GO:0009425">
    <property type="term" value="C:bacterial-type flagellum basal body"/>
    <property type="evidence" value="ECO:0007669"/>
    <property type="project" value="InterPro"/>
</dbReference>
<keyword evidence="9 10" id="KW-0472">Membrane</keyword>
<keyword evidence="11" id="KW-0282">Flagellum</keyword>
<dbReference type="PANTHER" id="PTHR35091:SF2">
    <property type="entry name" value="FLAGELLAR PROTEIN FLIL"/>
    <property type="match status" value="1"/>
</dbReference>
<dbReference type="GO" id="GO:0006935">
    <property type="term" value="P:chemotaxis"/>
    <property type="evidence" value="ECO:0007669"/>
    <property type="project" value="UniProtKB-KW"/>
</dbReference>
<dbReference type="Pfam" id="PF03748">
    <property type="entry name" value="FliL"/>
    <property type="match status" value="1"/>
</dbReference>
<dbReference type="InterPro" id="IPR005503">
    <property type="entry name" value="FliL"/>
</dbReference>
<protein>
    <recommendedName>
        <fullName evidence="10">Flagellar protein FliL</fullName>
    </recommendedName>
</protein>
<evidence type="ECO:0000313" key="11">
    <source>
        <dbReference type="EMBL" id="OAS21724.1"/>
    </source>
</evidence>
<evidence type="ECO:0000256" key="2">
    <source>
        <dbReference type="ARBA" id="ARBA00004162"/>
    </source>
</evidence>
<proteinExistence type="inferred from homology"/>
<keyword evidence="6 10" id="KW-0812">Transmembrane</keyword>
<dbReference type="GO" id="GO:0071978">
    <property type="term" value="P:bacterial-type flagellum-dependent swarming motility"/>
    <property type="evidence" value="ECO:0007669"/>
    <property type="project" value="TreeGrafter"/>
</dbReference>
<evidence type="ECO:0000256" key="3">
    <source>
        <dbReference type="ARBA" id="ARBA00008281"/>
    </source>
</evidence>
<gene>
    <name evidence="11" type="ORF">A8708_17560</name>
</gene>
<sequence length="161" mass="17674">MFKNKIFILIVSILIAITLILTAAFVLWNFMEKNNESTDPAVKAQDAVASVKPTKAPSAETVKANTSIIKDILTNLSGSQNFIKISFAFEMENSKAKVEFDSLLDSAVKGTIVQILGDMTKEQIEGSKGSDSLTSTIMNKLNPLLHEGKIKQIWITDKVLQ</sequence>
<comment type="caution">
    <text evidence="11">The sequence shown here is derived from an EMBL/GenBank/DDBJ whole genome shotgun (WGS) entry which is preliminary data.</text>
</comment>
<dbReference type="EMBL" id="LYPB01000048">
    <property type="protein sequence ID" value="OAS21724.1"/>
    <property type="molecule type" value="Genomic_DNA"/>
</dbReference>
<accession>A0A198AJS1</accession>
<reference evidence="11 12" key="1">
    <citation type="submission" date="2016-05" db="EMBL/GenBank/DDBJ databases">
        <title>Paenibacillus sp. 1ZS3-15 nov., isolated from the rhizosphere soil.</title>
        <authorList>
            <person name="Zhang X.X."/>
            <person name="Zhang J."/>
        </authorList>
    </citation>
    <scope>NUCLEOTIDE SEQUENCE [LARGE SCALE GENOMIC DNA]</scope>
    <source>
        <strain evidence="11 12">1ZS3-15</strain>
    </source>
</reference>
<evidence type="ECO:0000256" key="10">
    <source>
        <dbReference type="RuleBase" id="RU364125"/>
    </source>
</evidence>
<feature type="transmembrane region" description="Helical" evidence="10">
    <location>
        <begin position="6"/>
        <end position="28"/>
    </location>
</feature>
<name>A0A198AJS1_9BACL</name>
<comment type="similarity">
    <text evidence="3 10">Belongs to the FliL family.</text>
</comment>
<evidence type="ECO:0000256" key="4">
    <source>
        <dbReference type="ARBA" id="ARBA00022475"/>
    </source>
</evidence>
<organism evidence="11 12">
    <name type="scientific">Paenibacillus oryzisoli</name>
    <dbReference type="NCBI Taxonomy" id="1850517"/>
    <lineage>
        <taxon>Bacteria</taxon>
        <taxon>Bacillati</taxon>
        <taxon>Bacillota</taxon>
        <taxon>Bacilli</taxon>
        <taxon>Bacillales</taxon>
        <taxon>Paenibacillaceae</taxon>
        <taxon>Paenibacillus</taxon>
    </lineage>
</organism>
<dbReference type="AlphaFoldDB" id="A0A198AJS1"/>
<evidence type="ECO:0000256" key="5">
    <source>
        <dbReference type="ARBA" id="ARBA00022500"/>
    </source>
</evidence>
<keyword evidence="5 10" id="KW-0145">Chemotaxis</keyword>
<keyword evidence="12" id="KW-1185">Reference proteome</keyword>
<dbReference type="GO" id="GO:0005886">
    <property type="term" value="C:plasma membrane"/>
    <property type="evidence" value="ECO:0007669"/>
    <property type="project" value="UniProtKB-SubCell"/>
</dbReference>
<keyword evidence="11" id="KW-0966">Cell projection</keyword>
<evidence type="ECO:0000256" key="7">
    <source>
        <dbReference type="ARBA" id="ARBA00022779"/>
    </source>
</evidence>
<dbReference type="OrthoDB" id="2664574at2"/>
<dbReference type="STRING" id="1850517.A8708_17560"/>
<keyword evidence="7 10" id="KW-0283">Flagellar rotation</keyword>